<keyword evidence="3" id="KW-0949">S-adenosyl-L-methionine</keyword>
<dbReference type="GO" id="GO:0052913">
    <property type="term" value="F:16S rRNA (guanine(966)-N(2))-methyltransferase activity"/>
    <property type="evidence" value="ECO:0007669"/>
    <property type="project" value="UniProtKB-EC"/>
</dbReference>
<evidence type="ECO:0000256" key="2">
    <source>
        <dbReference type="ARBA" id="ARBA00022679"/>
    </source>
</evidence>
<dbReference type="PATRIC" id="fig|1178482.3.peg.2826"/>
<dbReference type="KEGG" id="hhu:AR456_02585"/>
<comment type="catalytic activity">
    <reaction evidence="3">
        <text>guanosine(966) in 16S rRNA + S-adenosyl-L-methionine = N(2)-methylguanosine(966) in 16S rRNA + S-adenosyl-L-homocysteine + H(+)</text>
        <dbReference type="Rhea" id="RHEA:23548"/>
        <dbReference type="Rhea" id="RHEA-COMP:10211"/>
        <dbReference type="Rhea" id="RHEA-COMP:10212"/>
        <dbReference type="ChEBI" id="CHEBI:15378"/>
        <dbReference type="ChEBI" id="CHEBI:57856"/>
        <dbReference type="ChEBI" id="CHEBI:59789"/>
        <dbReference type="ChEBI" id="CHEBI:74269"/>
        <dbReference type="ChEBI" id="CHEBI:74481"/>
        <dbReference type="EC" id="2.1.1.171"/>
    </reaction>
</comment>
<evidence type="ECO:0000256" key="1">
    <source>
        <dbReference type="ARBA" id="ARBA00022603"/>
    </source>
</evidence>
<gene>
    <name evidence="5" type="ORF">BJB45_01030</name>
</gene>
<comment type="similarity">
    <text evidence="3">Belongs to the methyltransferase superfamily. RsmD family.</text>
</comment>
<protein>
    <recommendedName>
        <fullName evidence="3">Ribosomal RNA small subunit methyltransferase D</fullName>
        <ecNumber evidence="3">2.1.1.171</ecNumber>
    </recommendedName>
</protein>
<evidence type="ECO:0000313" key="5">
    <source>
        <dbReference type="EMBL" id="ERL49732.1"/>
    </source>
</evidence>
<keyword evidence="2 3" id="KW-0808">Transferase</keyword>
<keyword evidence="1 3" id="KW-0489">Methyltransferase</keyword>
<dbReference type="EC" id="2.1.1.171" evidence="3"/>
<dbReference type="Pfam" id="PF03602">
    <property type="entry name" value="Cons_hypoth95"/>
    <property type="match status" value="1"/>
</dbReference>
<comment type="function">
    <text evidence="3">Specifically methylates the guanine in position 966 of 16S rRNA in the assembled 30S particle.</text>
</comment>
<dbReference type="OrthoDB" id="9803017at2"/>
<keyword evidence="3" id="KW-0698">rRNA processing</keyword>
<dbReference type="SUPFAM" id="SSF53335">
    <property type="entry name" value="S-adenosyl-L-methionine-dependent methyltransferases"/>
    <property type="match status" value="1"/>
</dbReference>
<organism evidence="5 6">
    <name type="scientific">Halomonas huangheensis</name>
    <dbReference type="NCBI Taxonomy" id="1178482"/>
    <lineage>
        <taxon>Bacteria</taxon>
        <taxon>Pseudomonadati</taxon>
        <taxon>Pseudomonadota</taxon>
        <taxon>Gammaproteobacteria</taxon>
        <taxon>Oceanospirillales</taxon>
        <taxon>Halomonadaceae</taxon>
        <taxon>Halomonas</taxon>
    </lineage>
</organism>
<dbReference type="eggNOG" id="COG0742">
    <property type="taxonomic scope" value="Bacteria"/>
</dbReference>
<dbReference type="CDD" id="cd02440">
    <property type="entry name" value="AdoMet_MTases"/>
    <property type="match status" value="1"/>
</dbReference>
<dbReference type="NCBIfam" id="TIGR00095">
    <property type="entry name" value="16S rRNA (guanine(966)-N(2))-methyltransferase RsmD"/>
    <property type="match status" value="1"/>
</dbReference>
<feature type="region of interest" description="Disordered" evidence="4">
    <location>
        <begin position="1"/>
        <end position="22"/>
    </location>
</feature>
<dbReference type="PANTHER" id="PTHR43542">
    <property type="entry name" value="METHYLTRANSFERASE"/>
    <property type="match status" value="1"/>
</dbReference>
<accession>W1N2C3</accession>
<dbReference type="RefSeq" id="WP_021819776.1">
    <property type="nucleotide sequence ID" value="NZ_AVBC01000039.1"/>
</dbReference>
<dbReference type="Proteomes" id="UP000019113">
    <property type="component" value="Unassembled WGS sequence"/>
</dbReference>
<evidence type="ECO:0000256" key="3">
    <source>
        <dbReference type="PIRNR" id="PIRNR004553"/>
    </source>
</evidence>
<dbReference type="EMBL" id="AVBC01000039">
    <property type="protein sequence ID" value="ERL49732.1"/>
    <property type="molecule type" value="Genomic_DNA"/>
</dbReference>
<comment type="caution">
    <text evidence="5">The sequence shown here is derived from an EMBL/GenBank/DDBJ whole genome shotgun (WGS) entry which is preliminary data.</text>
</comment>
<name>W1N2C3_9GAMM</name>
<keyword evidence="6" id="KW-1185">Reference proteome</keyword>
<dbReference type="STRING" id="1178482.AR456_02585"/>
<reference evidence="5 6" key="1">
    <citation type="submission" date="2013-08" db="EMBL/GenBank/DDBJ databases">
        <title>draft genome of Halomonas huanghegensis, strain BJGMM-B45T.</title>
        <authorList>
            <person name="Miao C."/>
            <person name="Wan Y."/>
            <person name="Jin W."/>
        </authorList>
    </citation>
    <scope>NUCLEOTIDE SEQUENCE [LARGE SCALE GENOMIC DNA]</scope>
    <source>
        <strain evidence="5 6">BJGMM-B45</strain>
    </source>
</reference>
<dbReference type="PANTHER" id="PTHR43542:SF1">
    <property type="entry name" value="METHYLTRANSFERASE"/>
    <property type="match status" value="1"/>
</dbReference>
<dbReference type="AlphaFoldDB" id="W1N2C3"/>
<sequence>MTRKRSSSRSGRAPRNVSRPGQLRIIGGDHRRRQLPVLDKPGLRPTPDRVRETLYNWLTGELYGARVLDLFAGTGALGLEALSRGAREATFVESDRQVAELIEQNLATLGIAQSNVLHTDAIAWLQSTVPDTPYSLVLLDPPFRLDLATPCCTILEAAGWLATESWIYLEVEKGLAPQVPDNWQLHRELRAGDSHARLYHRHARALDRDQ</sequence>
<dbReference type="Gene3D" id="3.40.50.150">
    <property type="entry name" value="Vaccinia Virus protein VP39"/>
    <property type="match status" value="1"/>
</dbReference>
<dbReference type="PIRSF" id="PIRSF004553">
    <property type="entry name" value="CHP00095"/>
    <property type="match status" value="1"/>
</dbReference>
<evidence type="ECO:0000256" key="4">
    <source>
        <dbReference type="SAM" id="MobiDB-lite"/>
    </source>
</evidence>
<dbReference type="InterPro" id="IPR029063">
    <property type="entry name" value="SAM-dependent_MTases_sf"/>
</dbReference>
<proteinExistence type="inferred from homology"/>
<evidence type="ECO:0000313" key="6">
    <source>
        <dbReference type="Proteomes" id="UP000019113"/>
    </source>
</evidence>
<dbReference type="InterPro" id="IPR004398">
    <property type="entry name" value="RNA_MeTrfase_RsmD"/>
</dbReference>